<evidence type="ECO:0000313" key="1">
    <source>
        <dbReference type="EMBL" id="HIP57078.1"/>
    </source>
</evidence>
<accession>A0A832YXN9</accession>
<evidence type="ECO:0000313" key="2">
    <source>
        <dbReference type="Proteomes" id="UP000605805"/>
    </source>
</evidence>
<organism evidence="1 2">
    <name type="scientific">Ignisphaera aggregans</name>
    <dbReference type="NCBI Taxonomy" id="334771"/>
    <lineage>
        <taxon>Archaea</taxon>
        <taxon>Thermoproteota</taxon>
        <taxon>Thermoprotei</taxon>
        <taxon>Desulfurococcales</taxon>
        <taxon>Desulfurococcaceae</taxon>
        <taxon>Ignisphaera</taxon>
    </lineage>
</organism>
<feature type="non-terminal residue" evidence="1">
    <location>
        <position position="89"/>
    </location>
</feature>
<dbReference type="EMBL" id="DQTV01000061">
    <property type="protein sequence ID" value="HIP57078.1"/>
    <property type="molecule type" value="Genomic_DNA"/>
</dbReference>
<name>A0A832YXN9_9CREN</name>
<sequence length="89" mass="9455">MSKGELVVKEYSSGGGGGGRGSLITFADLTACSPIELDRLSYALISYLAYRAMLDPHGEALLFLTLPDGSTEVIHGRNLDVLASVVHIF</sequence>
<comment type="caution">
    <text evidence="1">The sequence shown here is derived from an EMBL/GenBank/DDBJ whole genome shotgun (WGS) entry which is preliminary data.</text>
</comment>
<dbReference type="AlphaFoldDB" id="A0A832YXN9"/>
<reference evidence="1" key="1">
    <citation type="journal article" date="2020" name="ISME J.">
        <title>Gammaproteobacteria mediating utilization of methyl-, sulfur- and petroleum organic compounds in deep ocean hydrothermal plumes.</title>
        <authorList>
            <person name="Zhou Z."/>
            <person name="Liu Y."/>
            <person name="Pan J."/>
            <person name="Cron B.R."/>
            <person name="Toner B.M."/>
            <person name="Anantharaman K."/>
            <person name="Breier J.A."/>
            <person name="Dick G.J."/>
            <person name="Li M."/>
        </authorList>
    </citation>
    <scope>NUCLEOTIDE SEQUENCE</scope>
    <source>
        <strain evidence="1">SZUA-1435</strain>
    </source>
</reference>
<proteinExistence type="predicted"/>
<protein>
    <submittedName>
        <fullName evidence="1">Uncharacterized protein</fullName>
    </submittedName>
</protein>
<dbReference type="Proteomes" id="UP000605805">
    <property type="component" value="Unassembled WGS sequence"/>
</dbReference>
<gene>
    <name evidence="1" type="ORF">EYH02_03295</name>
</gene>